<dbReference type="PROSITE" id="PS00194">
    <property type="entry name" value="THIOREDOXIN_1"/>
    <property type="match status" value="1"/>
</dbReference>
<name>A0A229UNN5_9BACL</name>
<dbReference type="GO" id="GO:0016209">
    <property type="term" value="F:antioxidant activity"/>
    <property type="evidence" value="ECO:0007669"/>
    <property type="project" value="InterPro"/>
</dbReference>
<keyword evidence="1" id="KW-1015">Disulfide bond</keyword>
<accession>A0A229UNN5</accession>
<comment type="caution">
    <text evidence="4">The sequence shown here is derived from an EMBL/GenBank/DDBJ whole genome shotgun (WGS) entry which is preliminary data.</text>
</comment>
<feature type="transmembrane region" description="Helical" evidence="2">
    <location>
        <begin position="130"/>
        <end position="151"/>
    </location>
</feature>
<evidence type="ECO:0000313" key="4">
    <source>
        <dbReference type="EMBL" id="OXM84925.1"/>
    </source>
</evidence>
<protein>
    <recommendedName>
        <fullName evidence="3">Thioredoxin domain-containing protein</fullName>
    </recommendedName>
</protein>
<gene>
    <name evidence="4" type="ORF">CF651_18665</name>
</gene>
<dbReference type="GO" id="GO:0016491">
    <property type="term" value="F:oxidoreductase activity"/>
    <property type="evidence" value="ECO:0007669"/>
    <property type="project" value="InterPro"/>
</dbReference>
<dbReference type="CDD" id="cd02966">
    <property type="entry name" value="TlpA_like_family"/>
    <property type="match status" value="1"/>
</dbReference>
<sequence>MIPSSGHNENSELRKEARKVDVWTIGPLVLQKQMLMIAAAVAVGYVAMRWRLRSTNAEEKPADRFFEVLLLWLAVWKLSVWVFHPQTGLDSPWSLLYFSGGTEGAWLASFAAAAYVWLRDQKSPSFPINIDSWLVSILVGYTSYRIFELFFSEVNTATTGLIAAAGAAAAGILLRKRPPLELRRMPTFVLAFVVVHVLISTVAVNTWEKAGWGGGQAMDQAGQQTGIGLGQVAPDFELLTLQGQPVKLSDFRGKKVVLNFWATWCPPCRVEMPHMQRFYSEYKDNNVVILSVDATHTEASKIPVQAFVDYWGLTFPVVLDTTGDIGKTYQVTAYPATYVIDEQGKIRKKHPGAMDQAMLEKAVKSF</sequence>
<dbReference type="InterPro" id="IPR017937">
    <property type="entry name" value="Thioredoxin_CS"/>
</dbReference>
<feature type="transmembrane region" description="Helical" evidence="2">
    <location>
        <begin position="34"/>
        <end position="52"/>
    </location>
</feature>
<proteinExistence type="predicted"/>
<keyword evidence="2" id="KW-1133">Transmembrane helix</keyword>
<dbReference type="PROSITE" id="PS51352">
    <property type="entry name" value="THIOREDOXIN_2"/>
    <property type="match status" value="1"/>
</dbReference>
<evidence type="ECO:0000256" key="1">
    <source>
        <dbReference type="ARBA" id="ARBA00023157"/>
    </source>
</evidence>
<dbReference type="Gene3D" id="3.40.30.10">
    <property type="entry name" value="Glutaredoxin"/>
    <property type="match status" value="1"/>
</dbReference>
<evidence type="ECO:0000313" key="5">
    <source>
        <dbReference type="Proteomes" id="UP000215509"/>
    </source>
</evidence>
<dbReference type="Proteomes" id="UP000215509">
    <property type="component" value="Unassembled WGS sequence"/>
</dbReference>
<reference evidence="4 5" key="1">
    <citation type="submission" date="2017-07" db="EMBL/GenBank/DDBJ databases">
        <title>Genome sequencing and assembly of Paenibacillus rigui.</title>
        <authorList>
            <person name="Mayilraj S."/>
        </authorList>
    </citation>
    <scope>NUCLEOTIDE SEQUENCE [LARGE SCALE GENOMIC DNA]</scope>
    <source>
        <strain evidence="4 5">JCM 16352</strain>
    </source>
</reference>
<dbReference type="PANTHER" id="PTHR42852">
    <property type="entry name" value="THIOL:DISULFIDE INTERCHANGE PROTEIN DSBE"/>
    <property type="match status" value="1"/>
</dbReference>
<evidence type="ECO:0000256" key="2">
    <source>
        <dbReference type="SAM" id="Phobius"/>
    </source>
</evidence>
<feature type="transmembrane region" description="Helical" evidence="2">
    <location>
        <begin position="64"/>
        <end position="83"/>
    </location>
</feature>
<dbReference type="Pfam" id="PF00578">
    <property type="entry name" value="AhpC-TSA"/>
    <property type="match status" value="1"/>
</dbReference>
<feature type="domain" description="Thioredoxin" evidence="3">
    <location>
        <begin position="227"/>
        <end position="366"/>
    </location>
</feature>
<keyword evidence="2" id="KW-0472">Membrane</keyword>
<dbReference type="PANTHER" id="PTHR42852:SF13">
    <property type="entry name" value="PROTEIN DIPZ"/>
    <property type="match status" value="1"/>
</dbReference>
<dbReference type="OrthoDB" id="25753at2"/>
<keyword evidence="5" id="KW-1185">Reference proteome</keyword>
<keyword evidence="2" id="KW-0812">Transmembrane</keyword>
<dbReference type="SUPFAM" id="SSF52833">
    <property type="entry name" value="Thioredoxin-like"/>
    <property type="match status" value="1"/>
</dbReference>
<feature type="transmembrane region" description="Helical" evidence="2">
    <location>
        <begin position="187"/>
        <end position="207"/>
    </location>
</feature>
<dbReference type="AlphaFoldDB" id="A0A229UNN5"/>
<organism evidence="4 5">
    <name type="scientific">Paenibacillus rigui</name>
    <dbReference type="NCBI Taxonomy" id="554312"/>
    <lineage>
        <taxon>Bacteria</taxon>
        <taxon>Bacillati</taxon>
        <taxon>Bacillota</taxon>
        <taxon>Bacilli</taxon>
        <taxon>Bacillales</taxon>
        <taxon>Paenibacillaceae</taxon>
        <taxon>Paenibacillus</taxon>
    </lineage>
</organism>
<dbReference type="InterPro" id="IPR013766">
    <property type="entry name" value="Thioredoxin_domain"/>
</dbReference>
<dbReference type="InterPro" id="IPR036249">
    <property type="entry name" value="Thioredoxin-like_sf"/>
</dbReference>
<feature type="transmembrane region" description="Helical" evidence="2">
    <location>
        <begin position="157"/>
        <end position="175"/>
    </location>
</feature>
<evidence type="ECO:0000259" key="3">
    <source>
        <dbReference type="PROSITE" id="PS51352"/>
    </source>
</evidence>
<dbReference type="InterPro" id="IPR000866">
    <property type="entry name" value="AhpC/TSA"/>
</dbReference>
<dbReference type="InterPro" id="IPR050553">
    <property type="entry name" value="Thioredoxin_ResA/DsbE_sf"/>
</dbReference>
<dbReference type="EMBL" id="NMQW01000025">
    <property type="protein sequence ID" value="OXM84925.1"/>
    <property type="molecule type" value="Genomic_DNA"/>
</dbReference>
<feature type="transmembrane region" description="Helical" evidence="2">
    <location>
        <begin position="95"/>
        <end position="118"/>
    </location>
</feature>